<evidence type="ECO:0000313" key="1">
    <source>
        <dbReference type="EMBL" id="MBO0349389.1"/>
    </source>
</evidence>
<dbReference type="RefSeq" id="WP_207087914.1">
    <property type="nucleotide sequence ID" value="NZ_JAFLQW010000269.1"/>
</dbReference>
<dbReference type="EMBL" id="JAFLQW010000269">
    <property type="protein sequence ID" value="MBO0349389.1"/>
    <property type="molecule type" value="Genomic_DNA"/>
</dbReference>
<protein>
    <submittedName>
        <fullName evidence="1">Uncharacterized protein</fullName>
    </submittedName>
</protein>
<accession>A0ABS3FQX9</accession>
<sequence>MSKIAKITKLDKLIEVLRDGRWHSGDELAAKVSFRFGDTIFKARNKGYSIERRQVGGSQHEYRLVTS</sequence>
<dbReference type="Proteomes" id="UP000664844">
    <property type="component" value="Unassembled WGS sequence"/>
</dbReference>
<keyword evidence="2" id="KW-1185">Reference proteome</keyword>
<reference evidence="1 2" key="1">
    <citation type="submission" date="2021-03" db="EMBL/GenBank/DDBJ databases">
        <title>Metabolic Capacity of the Antarctic Cyanobacterium Phormidium pseudopriestleyi that Sustains Oxygenic Photosynthesis in the Presence of Hydrogen Sulfide.</title>
        <authorList>
            <person name="Lumian J.E."/>
            <person name="Jungblut A.D."/>
            <person name="Dillon M.L."/>
            <person name="Hawes I."/>
            <person name="Doran P.T."/>
            <person name="Mackey T.J."/>
            <person name="Dick G.J."/>
            <person name="Grettenberger C.L."/>
            <person name="Sumner D.Y."/>
        </authorList>
    </citation>
    <scope>NUCLEOTIDE SEQUENCE [LARGE SCALE GENOMIC DNA]</scope>
    <source>
        <strain evidence="1 2">FRX01</strain>
    </source>
</reference>
<proteinExistence type="predicted"/>
<name>A0ABS3FQX9_9CYAN</name>
<evidence type="ECO:0000313" key="2">
    <source>
        <dbReference type="Proteomes" id="UP000664844"/>
    </source>
</evidence>
<organism evidence="1 2">
    <name type="scientific">Phormidium pseudopriestleyi FRX01</name>
    <dbReference type="NCBI Taxonomy" id="1759528"/>
    <lineage>
        <taxon>Bacteria</taxon>
        <taxon>Bacillati</taxon>
        <taxon>Cyanobacteriota</taxon>
        <taxon>Cyanophyceae</taxon>
        <taxon>Oscillatoriophycideae</taxon>
        <taxon>Oscillatoriales</taxon>
        <taxon>Oscillatoriaceae</taxon>
        <taxon>Phormidium</taxon>
    </lineage>
</organism>
<gene>
    <name evidence="1" type="ORF">J0895_09775</name>
</gene>
<comment type="caution">
    <text evidence="1">The sequence shown here is derived from an EMBL/GenBank/DDBJ whole genome shotgun (WGS) entry which is preliminary data.</text>
</comment>